<evidence type="ECO:0000259" key="1">
    <source>
        <dbReference type="Pfam" id="PF13026"/>
    </source>
</evidence>
<dbReference type="Gene3D" id="3.10.450.590">
    <property type="match status" value="1"/>
</dbReference>
<protein>
    <submittedName>
        <fullName evidence="2">DUF3887 domain-containing protein</fullName>
    </submittedName>
</protein>
<dbReference type="InterPro" id="IPR024981">
    <property type="entry name" value="DUF3887"/>
</dbReference>
<proteinExistence type="predicted"/>
<organism evidence="2 3">
    <name type="scientific">Actinospica acidithermotolerans</name>
    <dbReference type="NCBI Taxonomy" id="2828514"/>
    <lineage>
        <taxon>Bacteria</taxon>
        <taxon>Bacillati</taxon>
        <taxon>Actinomycetota</taxon>
        <taxon>Actinomycetes</taxon>
        <taxon>Catenulisporales</taxon>
        <taxon>Actinospicaceae</taxon>
        <taxon>Actinospica</taxon>
    </lineage>
</organism>
<accession>A0A941IJ58</accession>
<gene>
    <name evidence="2" type="ORF">KDK95_22420</name>
</gene>
<sequence>MEATSAMTRDGGTDEAMAAAVGDAAAALGDALRHGDERHVPAELNTVRLAARLRAVADAALQLSVDRARAVGHTWQEIGDALGTSRQAAFQRFGKPVHPRTGAPMTVNPLPDAGRLALEVLEAWMSGRDDELIAKFDDTMRAQLPPDKLAQTWPQLTSLVGAYESCGDPVARPFGEHTIVNVPLEFEGGPMTGRVVFDADGRIAGLFVLRPGV</sequence>
<dbReference type="Pfam" id="PF13026">
    <property type="entry name" value="DUF3887"/>
    <property type="match status" value="1"/>
</dbReference>
<evidence type="ECO:0000313" key="3">
    <source>
        <dbReference type="Proteomes" id="UP000676325"/>
    </source>
</evidence>
<keyword evidence="3" id="KW-1185">Reference proteome</keyword>
<dbReference type="Proteomes" id="UP000676325">
    <property type="component" value="Unassembled WGS sequence"/>
</dbReference>
<dbReference type="AlphaFoldDB" id="A0A941IJ58"/>
<comment type="caution">
    <text evidence="2">The sequence shown here is derived from an EMBL/GenBank/DDBJ whole genome shotgun (WGS) entry which is preliminary data.</text>
</comment>
<evidence type="ECO:0000313" key="2">
    <source>
        <dbReference type="EMBL" id="MBR7829079.1"/>
    </source>
</evidence>
<reference evidence="2" key="1">
    <citation type="submission" date="2021-04" db="EMBL/GenBank/DDBJ databases">
        <title>Genome based classification of Actinospica acidithermotolerans sp. nov., an actinobacterium isolated from an Indonesian hot spring.</title>
        <authorList>
            <person name="Kusuma A.B."/>
            <person name="Putra K.E."/>
            <person name="Nafisah S."/>
            <person name="Loh J."/>
            <person name="Nouioui I."/>
            <person name="Goodfellow M."/>
        </authorList>
    </citation>
    <scope>NUCLEOTIDE SEQUENCE</scope>
    <source>
        <strain evidence="2">MGRD01-02</strain>
    </source>
</reference>
<feature type="domain" description="DUF3887" evidence="1">
    <location>
        <begin position="119"/>
        <end position="206"/>
    </location>
</feature>
<dbReference type="RefSeq" id="WP_212520215.1">
    <property type="nucleotide sequence ID" value="NZ_JAGSOH010000074.1"/>
</dbReference>
<name>A0A941IJ58_9ACTN</name>
<dbReference type="EMBL" id="JAGSOH010000074">
    <property type="protein sequence ID" value="MBR7829079.1"/>
    <property type="molecule type" value="Genomic_DNA"/>
</dbReference>